<evidence type="ECO:0000256" key="1">
    <source>
        <dbReference type="SAM" id="MobiDB-lite"/>
    </source>
</evidence>
<evidence type="ECO:0000313" key="2">
    <source>
        <dbReference type="EMBL" id="KAJ1133907.1"/>
    </source>
</evidence>
<dbReference type="EMBL" id="JANPWB010000010">
    <property type="protein sequence ID" value="KAJ1133907.1"/>
    <property type="molecule type" value="Genomic_DNA"/>
</dbReference>
<keyword evidence="3" id="KW-1185">Reference proteome</keyword>
<evidence type="ECO:0000313" key="3">
    <source>
        <dbReference type="Proteomes" id="UP001066276"/>
    </source>
</evidence>
<protein>
    <submittedName>
        <fullName evidence="2">Uncharacterized protein</fullName>
    </submittedName>
</protein>
<proteinExistence type="predicted"/>
<feature type="region of interest" description="Disordered" evidence="1">
    <location>
        <begin position="1"/>
        <end position="28"/>
    </location>
</feature>
<dbReference type="AlphaFoldDB" id="A0AAV7Q3U5"/>
<reference evidence="2" key="1">
    <citation type="journal article" date="2022" name="bioRxiv">
        <title>Sequencing and chromosome-scale assembly of the giantPleurodeles waltlgenome.</title>
        <authorList>
            <person name="Brown T."/>
            <person name="Elewa A."/>
            <person name="Iarovenko S."/>
            <person name="Subramanian E."/>
            <person name="Araus A.J."/>
            <person name="Petzold A."/>
            <person name="Susuki M."/>
            <person name="Suzuki K.-i.T."/>
            <person name="Hayashi T."/>
            <person name="Toyoda A."/>
            <person name="Oliveira C."/>
            <person name="Osipova E."/>
            <person name="Leigh N.D."/>
            <person name="Simon A."/>
            <person name="Yun M.H."/>
        </authorList>
    </citation>
    <scope>NUCLEOTIDE SEQUENCE</scope>
    <source>
        <strain evidence="2">20211129_DDA</strain>
        <tissue evidence="2">Liver</tissue>
    </source>
</reference>
<organism evidence="2 3">
    <name type="scientific">Pleurodeles waltl</name>
    <name type="common">Iberian ribbed newt</name>
    <dbReference type="NCBI Taxonomy" id="8319"/>
    <lineage>
        <taxon>Eukaryota</taxon>
        <taxon>Metazoa</taxon>
        <taxon>Chordata</taxon>
        <taxon>Craniata</taxon>
        <taxon>Vertebrata</taxon>
        <taxon>Euteleostomi</taxon>
        <taxon>Amphibia</taxon>
        <taxon>Batrachia</taxon>
        <taxon>Caudata</taxon>
        <taxon>Salamandroidea</taxon>
        <taxon>Salamandridae</taxon>
        <taxon>Pleurodelinae</taxon>
        <taxon>Pleurodeles</taxon>
    </lineage>
</organism>
<accession>A0AAV7Q3U5</accession>
<sequence length="101" mass="11262">MEPGLTKGAQCPHSLESEEGSRPSSHNHLLTHPVILTKIRFYGKLLPVEAAEPEWQVWLTCSREREDGRVPGTLEVSLPEAEGHVLLAETRSHRSMVRIAS</sequence>
<gene>
    <name evidence="2" type="ORF">NDU88_000379</name>
</gene>
<comment type="caution">
    <text evidence="2">The sequence shown here is derived from an EMBL/GenBank/DDBJ whole genome shotgun (WGS) entry which is preliminary data.</text>
</comment>
<dbReference type="Proteomes" id="UP001066276">
    <property type="component" value="Chromosome 6"/>
</dbReference>
<name>A0AAV7Q3U5_PLEWA</name>